<dbReference type="Proteomes" id="UP000479710">
    <property type="component" value="Unassembled WGS sequence"/>
</dbReference>
<accession>A0A6G1DCQ1</accession>
<comment type="caution">
    <text evidence="1">The sequence shown here is derived from an EMBL/GenBank/DDBJ whole genome shotgun (WGS) entry which is preliminary data.</text>
</comment>
<protein>
    <submittedName>
        <fullName evidence="1">Uncharacterized protein</fullName>
    </submittedName>
</protein>
<evidence type="ECO:0000313" key="1">
    <source>
        <dbReference type="EMBL" id="KAF0909493.1"/>
    </source>
</evidence>
<dbReference type="EMBL" id="SPHZ02000007">
    <property type="protein sequence ID" value="KAF0909493.1"/>
    <property type="molecule type" value="Genomic_DNA"/>
</dbReference>
<reference evidence="1 2" key="1">
    <citation type="submission" date="2019-11" db="EMBL/GenBank/DDBJ databases">
        <title>Whole genome sequence of Oryza granulata.</title>
        <authorList>
            <person name="Li W."/>
        </authorList>
    </citation>
    <scope>NUCLEOTIDE SEQUENCE [LARGE SCALE GENOMIC DNA]</scope>
    <source>
        <strain evidence="2">cv. Menghai</strain>
        <tissue evidence="1">Leaf</tissue>
    </source>
</reference>
<dbReference type="PRINTS" id="PR00809">
    <property type="entry name" value="RAGALLERGEN"/>
</dbReference>
<proteinExistence type="predicted"/>
<evidence type="ECO:0000313" key="2">
    <source>
        <dbReference type="Proteomes" id="UP000479710"/>
    </source>
</evidence>
<gene>
    <name evidence="1" type="ORF">E2562_036640</name>
</gene>
<dbReference type="InterPro" id="IPR002411">
    <property type="entry name" value="Allergen/amylase_inhib_rice"/>
</dbReference>
<sequence>MDITAATKVNTVIPAVGDVSWLPERGAMEHAAASVPAVCKEFIPNGSYGVCYWLGNLGYPQHPSTVY</sequence>
<dbReference type="AlphaFoldDB" id="A0A6G1DCQ1"/>
<keyword evidence="2" id="KW-1185">Reference proteome</keyword>
<dbReference type="GO" id="GO:0004867">
    <property type="term" value="F:serine-type endopeptidase inhibitor activity"/>
    <property type="evidence" value="ECO:0007669"/>
    <property type="project" value="InterPro"/>
</dbReference>
<organism evidence="1 2">
    <name type="scientific">Oryza meyeriana var. granulata</name>
    <dbReference type="NCBI Taxonomy" id="110450"/>
    <lineage>
        <taxon>Eukaryota</taxon>
        <taxon>Viridiplantae</taxon>
        <taxon>Streptophyta</taxon>
        <taxon>Embryophyta</taxon>
        <taxon>Tracheophyta</taxon>
        <taxon>Spermatophyta</taxon>
        <taxon>Magnoliopsida</taxon>
        <taxon>Liliopsida</taxon>
        <taxon>Poales</taxon>
        <taxon>Poaceae</taxon>
        <taxon>BOP clade</taxon>
        <taxon>Oryzoideae</taxon>
        <taxon>Oryzeae</taxon>
        <taxon>Oryzinae</taxon>
        <taxon>Oryza</taxon>
        <taxon>Oryza meyeriana</taxon>
    </lineage>
</organism>
<name>A0A6G1DCQ1_9ORYZ</name>